<dbReference type="EMBL" id="ACLR01000126">
    <property type="protein sequence ID" value="EEK16809.1"/>
    <property type="molecule type" value="Genomic_DNA"/>
</dbReference>
<keyword evidence="3" id="KW-1185">Reference proteome</keyword>
<organism evidence="2 3">
    <name type="scientific">Porphyromonas uenonis 60-3</name>
    <dbReference type="NCBI Taxonomy" id="596327"/>
    <lineage>
        <taxon>Bacteria</taxon>
        <taxon>Pseudomonadati</taxon>
        <taxon>Bacteroidota</taxon>
        <taxon>Bacteroidia</taxon>
        <taxon>Bacteroidales</taxon>
        <taxon>Porphyromonadaceae</taxon>
        <taxon>Porphyromonas</taxon>
    </lineage>
</organism>
<protein>
    <submittedName>
        <fullName evidence="2">Uncharacterized protein</fullName>
    </submittedName>
</protein>
<proteinExistence type="predicted"/>
<reference evidence="2 3" key="1">
    <citation type="submission" date="2009-04" db="EMBL/GenBank/DDBJ databases">
        <authorList>
            <person name="Sebastian Y."/>
            <person name="Madupu R."/>
            <person name="Durkin A.S."/>
            <person name="Torralba M."/>
            <person name="Methe B."/>
            <person name="Sutton G.G."/>
            <person name="Strausberg R.L."/>
            <person name="Nelson K.E."/>
        </authorList>
    </citation>
    <scope>NUCLEOTIDE SEQUENCE [LARGE SCALE GENOMIC DNA]</scope>
    <source>
        <strain evidence="2 3">60-3</strain>
    </source>
</reference>
<dbReference type="STRING" id="596327.PORUE0001_0132"/>
<evidence type="ECO:0000313" key="3">
    <source>
        <dbReference type="Proteomes" id="UP000003303"/>
    </source>
</evidence>
<dbReference type="EMBL" id="ACLR01000129">
    <property type="protein sequence ID" value="EEK16803.1"/>
    <property type="molecule type" value="Genomic_DNA"/>
</dbReference>
<dbReference type="Proteomes" id="UP000003303">
    <property type="component" value="Unassembled WGS sequence"/>
</dbReference>
<gene>
    <name evidence="2" type="ORF">PORUE0001_0132</name>
    <name evidence="1" type="ORF">PORUE0001_0522</name>
</gene>
<evidence type="ECO:0000313" key="1">
    <source>
        <dbReference type="EMBL" id="EEK16803.1"/>
    </source>
</evidence>
<sequence length="60" mass="6736">MGDDVKLSIKAKDGYRITFVASDPSGLLRPTRRTSSEAEYLINTSKHQEVEVLVHCTRQS</sequence>
<dbReference type="AlphaFoldDB" id="C2MBU4"/>
<accession>C2MBU4</accession>
<name>C2MBU4_9PORP</name>
<evidence type="ECO:0000313" key="2">
    <source>
        <dbReference type="EMBL" id="EEK16809.1"/>
    </source>
</evidence>
<comment type="caution">
    <text evidence="2">The sequence shown here is derived from an EMBL/GenBank/DDBJ whole genome shotgun (WGS) entry which is preliminary data.</text>
</comment>